<dbReference type="RefSeq" id="WP_007825868.1">
    <property type="nucleotide sequence ID" value="NZ_JAVRER010000060.1"/>
</dbReference>
<comment type="caution">
    <text evidence="3">The sequence shown here is derived from an EMBL/GenBank/DDBJ whole genome shotgun (WGS) entry which is preliminary data.</text>
</comment>
<evidence type="ECO:0000256" key="1">
    <source>
        <dbReference type="SAM" id="Phobius"/>
    </source>
</evidence>
<organism evidence="3 4">
    <name type="scientific">Streptomyces evansiae</name>
    <dbReference type="NCBI Taxonomy" id="3075535"/>
    <lineage>
        <taxon>Bacteria</taxon>
        <taxon>Bacillati</taxon>
        <taxon>Actinomycetota</taxon>
        <taxon>Actinomycetes</taxon>
        <taxon>Kitasatosporales</taxon>
        <taxon>Streptomycetaceae</taxon>
        <taxon>Streptomyces</taxon>
    </lineage>
</organism>
<dbReference type="Proteomes" id="UP001183607">
    <property type="component" value="Unassembled WGS sequence"/>
</dbReference>
<keyword evidence="1" id="KW-0472">Membrane</keyword>
<gene>
    <name evidence="3" type="ORF">RM574_26370</name>
</gene>
<feature type="transmembrane region" description="Helical" evidence="1">
    <location>
        <begin position="66"/>
        <end position="87"/>
    </location>
</feature>
<reference evidence="4" key="1">
    <citation type="submission" date="2023-07" db="EMBL/GenBank/DDBJ databases">
        <title>30 novel species of actinomycetes from the DSMZ collection.</title>
        <authorList>
            <person name="Nouioui I."/>
        </authorList>
    </citation>
    <scope>NUCLEOTIDE SEQUENCE [LARGE SCALE GENOMIC DNA]</scope>
    <source>
        <strain evidence="4">DSM 41982</strain>
    </source>
</reference>
<dbReference type="InterPro" id="IPR045679">
    <property type="entry name" value="DUF6199"/>
</dbReference>
<evidence type="ECO:0000313" key="4">
    <source>
        <dbReference type="Proteomes" id="UP001183607"/>
    </source>
</evidence>
<protein>
    <submittedName>
        <fullName evidence="3">DUF6199 family natural product biosynthesis protein</fullName>
    </submittedName>
</protein>
<keyword evidence="1" id="KW-1133">Transmembrane helix</keyword>
<evidence type="ECO:0000259" key="2">
    <source>
        <dbReference type="Pfam" id="PF19701"/>
    </source>
</evidence>
<dbReference type="AlphaFoldDB" id="A0ABD5EEJ4"/>
<feature type="domain" description="DUF6199" evidence="2">
    <location>
        <begin position="23"/>
        <end position="85"/>
    </location>
</feature>
<keyword evidence="1" id="KW-0812">Transmembrane</keyword>
<proteinExistence type="predicted"/>
<sequence length="88" mass="9795">MTPHHGLWLAEAHTPSPFSFVVLAIIFALSVTQLVSPRLFWRLNRPLQRPFVKDYDATEPSTKGYAVMRLTAGIVAAACLVFLVTALR</sequence>
<dbReference type="Pfam" id="PF19701">
    <property type="entry name" value="DUF6199"/>
    <property type="match status" value="1"/>
</dbReference>
<accession>A0ABD5EEJ4</accession>
<evidence type="ECO:0000313" key="3">
    <source>
        <dbReference type="EMBL" id="MDT0419012.1"/>
    </source>
</evidence>
<name>A0ABD5EEJ4_9ACTN</name>
<feature type="transmembrane region" description="Helical" evidence="1">
    <location>
        <begin position="20"/>
        <end position="41"/>
    </location>
</feature>
<dbReference type="EMBL" id="JAVRER010000060">
    <property type="protein sequence ID" value="MDT0419012.1"/>
    <property type="molecule type" value="Genomic_DNA"/>
</dbReference>